<dbReference type="PROSITE" id="PS51688">
    <property type="entry name" value="ICA"/>
    <property type="match status" value="1"/>
</dbReference>
<proteinExistence type="predicted"/>
<evidence type="ECO:0000313" key="4">
    <source>
        <dbReference type="EMBL" id="UFP94464.1"/>
    </source>
</evidence>
<organism evidence="4 5">
    <name type="scientific">Gloeobacter morelensis MG652769</name>
    <dbReference type="NCBI Taxonomy" id="2781736"/>
    <lineage>
        <taxon>Bacteria</taxon>
        <taxon>Bacillati</taxon>
        <taxon>Cyanobacteriota</taxon>
        <taxon>Cyanophyceae</taxon>
        <taxon>Gloeobacterales</taxon>
        <taxon>Gloeobacteraceae</taxon>
        <taxon>Gloeobacter</taxon>
        <taxon>Gloeobacter morelensis</taxon>
    </lineage>
</organism>
<feature type="coiled-coil region" evidence="1">
    <location>
        <begin position="354"/>
        <end position="381"/>
    </location>
</feature>
<feature type="domain" description="Peptidase S74" evidence="3">
    <location>
        <begin position="274"/>
        <end position="382"/>
    </location>
</feature>
<dbReference type="InterPro" id="IPR030392">
    <property type="entry name" value="S74_ICA"/>
</dbReference>
<evidence type="ECO:0000313" key="5">
    <source>
        <dbReference type="Proteomes" id="UP001054846"/>
    </source>
</evidence>
<sequence length="413" mass="41431">MKRKLACNVCAAALLTFASSAAYAQTVPNVVHNGANNSVTAGVQGGTIGGGGSTGAAFNLVTDDWGTVSGGGNNRAGDNTGTTSDKFYATVGGGYSNIASGSYSSVGGGIYNYATGVYGSIAGGRYNDAVGSSTTVGGGFDNYASGGNATIGGGNYNDATGSSSTVGGGVGNLASGNSSTVGGGYYNDAIGSYATVPGGHSNTASGNYSFAAGRCASASMEGSFVWNGDSTCIVASANNQFTAKAAGGVRFFSDTAAATGVSLAAGSGSWASLSDRNHKANFAAVDGEQVLAKLAALPIGTWNYTGQDRSIRHIGPTAQDFAAAFEFGEDDRHINTVDADGVALSALQGLYRVVQRKDQQIAQLHAALQQQQEQLIALKSAQAALSGAVAAKLANLEHAFAYQQAHYRAQPSR</sequence>
<protein>
    <submittedName>
        <fullName evidence="4">Tail fiber domain-containing protein</fullName>
    </submittedName>
</protein>
<dbReference type="Pfam" id="PF13884">
    <property type="entry name" value="Peptidase_S74"/>
    <property type="match status" value="1"/>
</dbReference>
<evidence type="ECO:0000259" key="3">
    <source>
        <dbReference type="PROSITE" id="PS51688"/>
    </source>
</evidence>
<feature type="chain" id="PRO_5046603657" evidence="2">
    <location>
        <begin position="25"/>
        <end position="413"/>
    </location>
</feature>
<accession>A0ABY3PLI6</accession>
<dbReference type="RefSeq" id="WP_261362029.1">
    <property type="nucleotide sequence ID" value="NZ_CP063845.1"/>
</dbReference>
<dbReference type="SUPFAM" id="SSF69349">
    <property type="entry name" value="Phage fibre proteins"/>
    <property type="match status" value="1"/>
</dbReference>
<gene>
    <name evidence="4" type="ORF">ISF26_22430</name>
</gene>
<evidence type="ECO:0000256" key="1">
    <source>
        <dbReference type="SAM" id="Coils"/>
    </source>
</evidence>
<name>A0ABY3PLI6_9CYAN</name>
<keyword evidence="2" id="KW-0732">Signal</keyword>
<evidence type="ECO:0000256" key="2">
    <source>
        <dbReference type="SAM" id="SignalP"/>
    </source>
</evidence>
<dbReference type="EMBL" id="CP063845">
    <property type="protein sequence ID" value="UFP94464.1"/>
    <property type="molecule type" value="Genomic_DNA"/>
</dbReference>
<dbReference type="Proteomes" id="UP001054846">
    <property type="component" value="Chromosome"/>
</dbReference>
<dbReference type="Gene3D" id="2.150.10.10">
    <property type="entry name" value="Serralysin-like metalloprotease, C-terminal"/>
    <property type="match status" value="1"/>
</dbReference>
<feature type="signal peptide" evidence="2">
    <location>
        <begin position="1"/>
        <end position="24"/>
    </location>
</feature>
<keyword evidence="1" id="KW-0175">Coiled coil</keyword>
<dbReference type="InterPro" id="IPR011049">
    <property type="entry name" value="Serralysin-like_metalloprot_C"/>
</dbReference>
<keyword evidence="5" id="KW-1185">Reference proteome</keyword>
<reference evidence="4 5" key="1">
    <citation type="journal article" date="2021" name="Genome Biol. Evol.">
        <title>Complete Genome Sequencing of a Novel Gloeobacter Species from a Waterfall Cave in Mexico.</title>
        <authorList>
            <person name="Saw J.H."/>
            <person name="Cardona T."/>
            <person name="Montejano G."/>
        </authorList>
    </citation>
    <scope>NUCLEOTIDE SEQUENCE [LARGE SCALE GENOMIC DNA]</scope>
    <source>
        <strain evidence="4">MG652769</strain>
    </source>
</reference>